<keyword evidence="2" id="KW-0418">Kinase</keyword>
<dbReference type="EMBL" id="JXBL01000001">
    <property type="protein sequence ID" value="KIE42828.1"/>
    <property type="molecule type" value="Genomic_DNA"/>
</dbReference>
<accession>A0A0C1TTP4</accession>
<dbReference type="SUPFAM" id="SSF55781">
    <property type="entry name" value="GAF domain-like"/>
    <property type="match status" value="1"/>
</dbReference>
<gene>
    <name evidence="2" type="ORF">SE37_09385</name>
</gene>
<proteinExistence type="predicted"/>
<sequence>MYLSRCRKCGRVMKGERIDQYRVKLTCSCGFSDFRTMTEKVKTVNPFFQRGGFSPLLESERGKMVLTMQRANREHLEIISLEEISMLVSSDFDLPQVLQHVTAKVATQLKVSVCNIYLREGDEVVLAATHGFDPAFIGKIRIKIGEGITGAVARDGQYISLNRASQDPRYRYFPELQEEKYNSMLSFPIGDKKEVYGVINLNTTSIRSFHEDEIYFVSIIANLILTAIKLRQQVASSRKATEASA</sequence>
<feature type="domain" description="GAF" evidence="1">
    <location>
        <begin position="93"/>
        <end position="238"/>
    </location>
</feature>
<dbReference type="Proteomes" id="UP000031433">
    <property type="component" value="Unassembled WGS sequence"/>
</dbReference>
<dbReference type="Gene3D" id="3.30.450.40">
    <property type="match status" value="1"/>
</dbReference>
<keyword evidence="3" id="KW-1185">Reference proteome</keyword>
<comment type="caution">
    <text evidence="2">The sequence shown here is derived from an EMBL/GenBank/DDBJ whole genome shotgun (WGS) entry which is preliminary data.</text>
</comment>
<evidence type="ECO:0000313" key="2">
    <source>
        <dbReference type="EMBL" id="KIE42828.1"/>
    </source>
</evidence>
<dbReference type="AlphaFoldDB" id="A0A0C1TTP4"/>
<evidence type="ECO:0000259" key="1">
    <source>
        <dbReference type="SMART" id="SM00065"/>
    </source>
</evidence>
<protein>
    <submittedName>
        <fullName evidence="2">Histidine kinase</fullName>
    </submittedName>
</protein>
<dbReference type="SMART" id="SM00065">
    <property type="entry name" value="GAF"/>
    <property type="match status" value="1"/>
</dbReference>
<dbReference type="InterPro" id="IPR003018">
    <property type="entry name" value="GAF"/>
</dbReference>
<dbReference type="GO" id="GO:0016301">
    <property type="term" value="F:kinase activity"/>
    <property type="evidence" value="ECO:0007669"/>
    <property type="project" value="UniProtKB-KW"/>
</dbReference>
<name>A0A0C1TTP4_9BACT</name>
<reference evidence="2 3" key="1">
    <citation type="submission" date="2015-01" db="EMBL/GenBank/DDBJ databases">
        <title>Genome sequence of the anaerobic bacterium Geobacter soli GSS01, a dissimilatory Fe(III) reducer from soil.</title>
        <authorList>
            <person name="Yang G."/>
            <person name="Zhou S."/>
        </authorList>
    </citation>
    <scope>NUCLEOTIDE SEQUENCE [LARGE SCALE GENOMIC DNA]</scope>
    <source>
        <strain evidence="2 3">GSS01</strain>
    </source>
</reference>
<evidence type="ECO:0000313" key="3">
    <source>
        <dbReference type="Proteomes" id="UP000031433"/>
    </source>
</evidence>
<dbReference type="RefSeq" id="WP_039645747.1">
    <property type="nucleotide sequence ID" value="NZ_JXBL01000001.1"/>
</dbReference>
<dbReference type="InterPro" id="IPR029016">
    <property type="entry name" value="GAF-like_dom_sf"/>
</dbReference>
<organism evidence="2 3">
    <name type="scientific">Geobacter soli</name>
    <dbReference type="NCBI Taxonomy" id="1510391"/>
    <lineage>
        <taxon>Bacteria</taxon>
        <taxon>Pseudomonadati</taxon>
        <taxon>Thermodesulfobacteriota</taxon>
        <taxon>Desulfuromonadia</taxon>
        <taxon>Geobacterales</taxon>
        <taxon>Geobacteraceae</taxon>
        <taxon>Geobacter</taxon>
    </lineage>
</organism>
<keyword evidence="2" id="KW-0808">Transferase</keyword>
<dbReference type="Pfam" id="PF13185">
    <property type="entry name" value="GAF_2"/>
    <property type="match status" value="1"/>
</dbReference>